<name>A0A9W4GS22_9ACTN</name>
<dbReference type="InterPro" id="IPR057326">
    <property type="entry name" value="KR_dom"/>
</dbReference>
<dbReference type="FunFam" id="3.40.50.720:FF:000084">
    <property type="entry name" value="Short-chain dehydrogenase reductase"/>
    <property type="match status" value="1"/>
</dbReference>
<dbReference type="SUPFAM" id="SSF51735">
    <property type="entry name" value="NAD(P)-binding Rossmann-fold domains"/>
    <property type="match status" value="1"/>
</dbReference>
<dbReference type="PROSITE" id="PS51257">
    <property type="entry name" value="PROKAR_LIPOPROTEIN"/>
    <property type="match status" value="1"/>
</dbReference>
<dbReference type="InterPro" id="IPR036291">
    <property type="entry name" value="NAD(P)-bd_dom_sf"/>
</dbReference>
<sequence>MSGLQGKVVIVTGGSGGLGTATAACMAREGASVVVTGRDREEGEKAAAEVGGLFLRHDVTSEDDWRSVVDATVDRYGRLDGLVNNAGIDSWSLIEHETLEHFEEVLKVNLTGIFLGLKAVIAPMRAAGGGSIVNIGSATGLSGHPLTSGYGVSKWGARGLTKIAAVELGRYRIRVNSVHPGLMYTPMTAARGVKQGEGNFPLSPLGRVGLPAEVGEAVSFLISDAAAYTTGSDIAVDGGWTAGEAGLMQHAPAPEDLPGGTV</sequence>
<feature type="domain" description="Ketoreductase" evidence="3">
    <location>
        <begin position="7"/>
        <end position="186"/>
    </location>
</feature>
<dbReference type="RefSeq" id="WP_251491854.1">
    <property type="nucleotide sequence ID" value="NZ_CAJSLV010000059.1"/>
</dbReference>
<dbReference type="PANTHER" id="PTHR42760:SF133">
    <property type="entry name" value="3-OXOACYL-[ACYL-CARRIER-PROTEIN] REDUCTASE"/>
    <property type="match status" value="1"/>
</dbReference>
<dbReference type="AlphaFoldDB" id="A0A9W4GS22"/>
<protein>
    <submittedName>
        <fullName evidence="4">3-alpha-(Or 20-beta)-hydroxysteroid dehydrogenase</fullName>
        <ecNumber evidence="4">1.1.1.53</ecNumber>
    </submittedName>
</protein>
<evidence type="ECO:0000256" key="1">
    <source>
        <dbReference type="ARBA" id="ARBA00006484"/>
    </source>
</evidence>
<dbReference type="EC" id="1.1.1.53" evidence="4"/>
<evidence type="ECO:0000256" key="2">
    <source>
        <dbReference type="ARBA" id="ARBA00023002"/>
    </source>
</evidence>
<dbReference type="Proteomes" id="UP001152519">
    <property type="component" value="Unassembled WGS sequence"/>
</dbReference>
<dbReference type="NCBIfam" id="NF005559">
    <property type="entry name" value="PRK07231.1"/>
    <property type="match status" value="1"/>
</dbReference>
<evidence type="ECO:0000313" key="5">
    <source>
        <dbReference type="Proteomes" id="UP001152519"/>
    </source>
</evidence>
<accession>A0A9W4GS22</accession>
<evidence type="ECO:0000259" key="3">
    <source>
        <dbReference type="SMART" id="SM00822"/>
    </source>
</evidence>
<dbReference type="GO" id="GO:0047044">
    <property type="term" value="F:androstan-3-alpha,17-beta-diol dehydrogenase (NAD+) activity"/>
    <property type="evidence" value="ECO:0007669"/>
    <property type="project" value="UniProtKB-EC"/>
</dbReference>
<organism evidence="4 5">
    <name type="scientific">Actinacidiphila cocklensis</name>
    <dbReference type="NCBI Taxonomy" id="887465"/>
    <lineage>
        <taxon>Bacteria</taxon>
        <taxon>Bacillati</taxon>
        <taxon>Actinomycetota</taxon>
        <taxon>Actinomycetes</taxon>
        <taxon>Kitasatosporales</taxon>
        <taxon>Streptomycetaceae</taxon>
        <taxon>Actinacidiphila</taxon>
    </lineage>
</organism>
<dbReference type="EMBL" id="CAJSLV010000059">
    <property type="protein sequence ID" value="CAG6395000.1"/>
    <property type="molecule type" value="Genomic_DNA"/>
</dbReference>
<dbReference type="PRINTS" id="PR00080">
    <property type="entry name" value="SDRFAMILY"/>
</dbReference>
<dbReference type="PROSITE" id="PS00061">
    <property type="entry name" value="ADH_SHORT"/>
    <property type="match status" value="1"/>
</dbReference>
<gene>
    <name evidence="4" type="ORF">SCOCK_30233</name>
</gene>
<dbReference type="Pfam" id="PF13561">
    <property type="entry name" value="adh_short_C2"/>
    <property type="match status" value="1"/>
</dbReference>
<dbReference type="PRINTS" id="PR00081">
    <property type="entry name" value="GDHRDH"/>
</dbReference>
<keyword evidence="5" id="KW-1185">Reference proteome</keyword>
<comment type="similarity">
    <text evidence="1">Belongs to the short-chain dehydrogenases/reductases (SDR) family.</text>
</comment>
<dbReference type="Gene3D" id="3.40.50.720">
    <property type="entry name" value="NAD(P)-binding Rossmann-like Domain"/>
    <property type="match status" value="1"/>
</dbReference>
<keyword evidence="2 4" id="KW-0560">Oxidoreductase</keyword>
<dbReference type="InterPro" id="IPR002347">
    <property type="entry name" value="SDR_fam"/>
</dbReference>
<proteinExistence type="inferred from homology"/>
<reference evidence="4" key="1">
    <citation type="submission" date="2021-05" db="EMBL/GenBank/DDBJ databases">
        <authorList>
            <person name="Arsene-Ploetze F."/>
        </authorList>
    </citation>
    <scope>NUCLEOTIDE SEQUENCE</scope>
    <source>
        <strain evidence="4">DSM 42138</strain>
    </source>
</reference>
<dbReference type="PANTHER" id="PTHR42760">
    <property type="entry name" value="SHORT-CHAIN DEHYDROGENASES/REDUCTASES FAMILY MEMBER"/>
    <property type="match status" value="1"/>
</dbReference>
<evidence type="ECO:0000313" key="4">
    <source>
        <dbReference type="EMBL" id="CAG6395000.1"/>
    </source>
</evidence>
<dbReference type="InterPro" id="IPR020904">
    <property type="entry name" value="Sc_DH/Rdtase_CS"/>
</dbReference>
<dbReference type="SMART" id="SM00822">
    <property type="entry name" value="PKS_KR"/>
    <property type="match status" value="1"/>
</dbReference>
<comment type="caution">
    <text evidence="4">The sequence shown here is derived from an EMBL/GenBank/DDBJ whole genome shotgun (WGS) entry which is preliminary data.</text>
</comment>